<proteinExistence type="predicted"/>
<name>A0A2M4C7G8_9DIPT</name>
<sequence>MRPFWPLLFVILSPRSLIHCLGSGVSHSGTVAWIRTFVGMWSMVVVGHRLSSISIATSCIAILRWMKVWGVRIGSWLFVCCSAGSASPWCCSRALGVRERHRTFWPSSRTSSCWSCSSVRALWKVLALA</sequence>
<evidence type="ECO:0000313" key="2">
    <source>
        <dbReference type="EMBL" id="MBW61081.1"/>
    </source>
</evidence>
<feature type="chain" id="PRO_5014947694" evidence="1">
    <location>
        <begin position="21"/>
        <end position="129"/>
    </location>
</feature>
<protein>
    <submittedName>
        <fullName evidence="2">Putative secreted protein</fullName>
    </submittedName>
</protein>
<organism evidence="2">
    <name type="scientific">Anopheles marajoara</name>
    <dbReference type="NCBI Taxonomy" id="58244"/>
    <lineage>
        <taxon>Eukaryota</taxon>
        <taxon>Metazoa</taxon>
        <taxon>Ecdysozoa</taxon>
        <taxon>Arthropoda</taxon>
        <taxon>Hexapoda</taxon>
        <taxon>Insecta</taxon>
        <taxon>Pterygota</taxon>
        <taxon>Neoptera</taxon>
        <taxon>Endopterygota</taxon>
        <taxon>Diptera</taxon>
        <taxon>Nematocera</taxon>
        <taxon>Culicoidea</taxon>
        <taxon>Culicidae</taxon>
        <taxon>Anophelinae</taxon>
        <taxon>Anopheles</taxon>
    </lineage>
</organism>
<reference evidence="2" key="1">
    <citation type="submission" date="2018-01" db="EMBL/GenBank/DDBJ databases">
        <title>An insight into the sialome of Amazonian anophelines.</title>
        <authorList>
            <person name="Ribeiro J.M."/>
            <person name="Scarpassa V."/>
            <person name="Calvo E."/>
        </authorList>
    </citation>
    <scope>NUCLEOTIDE SEQUENCE</scope>
    <source>
        <tissue evidence="2">Salivary glands</tissue>
    </source>
</reference>
<dbReference type="AlphaFoldDB" id="A0A2M4C7G8"/>
<accession>A0A2M4C7G8</accession>
<evidence type="ECO:0000256" key="1">
    <source>
        <dbReference type="SAM" id="SignalP"/>
    </source>
</evidence>
<feature type="signal peptide" evidence="1">
    <location>
        <begin position="1"/>
        <end position="20"/>
    </location>
</feature>
<keyword evidence="1" id="KW-0732">Signal</keyword>
<dbReference type="EMBL" id="GGFJ01011940">
    <property type="protein sequence ID" value="MBW61081.1"/>
    <property type="molecule type" value="Transcribed_RNA"/>
</dbReference>